<organism evidence="8">
    <name type="scientific">Sinorhizobium medicae</name>
    <dbReference type="NCBI Taxonomy" id="110321"/>
    <lineage>
        <taxon>Bacteria</taxon>
        <taxon>Pseudomonadati</taxon>
        <taxon>Pseudomonadota</taxon>
        <taxon>Alphaproteobacteria</taxon>
        <taxon>Hyphomicrobiales</taxon>
        <taxon>Rhizobiaceae</taxon>
        <taxon>Sinorhizobium/Ensifer group</taxon>
        <taxon>Sinorhizobium</taxon>
    </lineage>
</organism>
<accession>A0A6G1WGZ2</accession>
<comment type="cofactor">
    <cofactor evidence="7">
        <name>Zn(2+)</name>
        <dbReference type="ChEBI" id="CHEBI:29105"/>
    </cofactor>
    <text evidence="7">Binds 2 Zn(2+) ions per subunit.</text>
</comment>
<keyword evidence="4 7" id="KW-0479">Metal-binding</keyword>
<dbReference type="InterPro" id="IPR010158">
    <property type="entry name" value="Amidase_Cbmase"/>
</dbReference>
<feature type="binding site" evidence="7">
    <location>
        <position position="79"/>
    </location>
    <ligand>
        <name>Zn(2+)</name>
        <dbReference type="ChEBI" id="CHEBI:29105"/>
        <label>1</label>
    </ligand>
</feature>
<dbReference type="SUPFAM" id="SSF53187">
    <property type="entry name" value="Zn-dependent exopeptidases"/>
    <property type="match status" value="1"/>
</dbReference>
<feature type="binding site" evidence="7">
    <location>
        <position position="125"/>
    </location>
    <ligand>
        <name>Zn(2+)</name>
        <dbReference type="ChEBI" id="CHEBI:29105"/>
        <label>2</label>
    </ligand>
</feature>
<dbReference type="AlphaFoldDB" id="A0A6G1WGZ2"/>
<feature type="binding site" evidence="7">
    <location>
        <position position="187"/>
    </location>
    <ligand>
        <name>Zn(2+)</name>
        <dbReference type="ChEBI" id="CHEBI:29105"/>
        <label>1</label>
    </ligand>
</feature>
<evidence type="ECO:0000256" key="2">
    <source>
        <dbReference type="ARBA" id="ARBA00006153"/>
    </source>
</evidence>
<dbReference type="NCBIfam" id="TIGR01879">
    <property type="entry name" value="hydantase"/>
    <property type="match status" value="1"/>
</dbReference>
<dbReference type="InterPro" id="IPR002933">
    <property type="entry name" value="Peptidase_M20"/>
</dbReference>
<comment type="cofactor">
    <cofactor evidence="1">
        <name>Mn(2+)</name>
        <dbReference type="ChEBI" id="CHEBI:29035"/>
    </cofactor>
</comment>
<dbReference type="RefSeq" id="WP_153412607.1">
    <property type="nucleotide sequence ID" value="NZ_WISB01000042.1"/>
</dbReference>
<keyword evidence="6" id="KW-0464">Manganese</keyword>
<keyword evidence="7" id="KW-0862">Zinc</keyword>
<proteinExistence type="inferred from homology"/>
<evidence type="ECO:0000313" key="8">
    <source>
        <dbReference type="EMBL" id="MQW69010.1"/>
    </source>
</evidence>
<reference evidence="8" key="1">
    <citation type="journal article" date="2013" name="Genome Biol.">
        <title>Comparative genomics of the core and accessory genomes of 48 Sinorhizobium strains comprising five genospecies.</title>
        <authorList>
            <person name="Sugawara M."/>
            <person name="Epstein B."/>
            <person name="Badgley B.D."/>
            <person name="Unno T."/>
            <person name="Xu L."/>
            <person name="Reese J."/>
            <person name="Gyaneshwar P."/>
            <person name="Denny R."/>
            <person name="Mudge J."/>
            <person name="Bharti A.K."/>
            <person name="Farmer A.D."/>
            <person name="May G.D."/>
            <person name="Woodward J.E."/>
            <person name="Medigue C."/>
            <person name="Vallenet D."/>
            <person name="Lajus A."/>
            <person name="Rouy Z."/>
            <person name="Martinez-Vaz B."/>
            <person name="Tiffin P."/>
            <person name="Young N.D."/>
            <person name="Sadowsky M.J."/>
        </authorList>
    </citation>
    <scope>NUCLEOTIDE SEQUENCE</scope>
    <source>
        <strain evidence="8">M1</strain>
    </source>
</reference>
<dbReference type="EC" id="3.5.-.-" evidence="8"/>
<evidence type="ECO:0000256" key="4">
    <source>
        <dbReference type="ARBA" id="ARBA00022723"/>
    </source>
</evidence>
<dbReference type="InterPro" id="IPR036264">
    <property type="entry name" value="Bact_exopeptidase_dim_dom"/>
</dbReference>
<feature type="binding site" evidence="7">
    <location>
        <position position="381"/>
    </location>
    <ligand>
        <name>Zn(2+)</name>
        <dbReference type="ChEBI" id="CHEBI:29105"/>
        <label>2</label>
    </ligand>
</feature>
<evidence type="ECO:0000256" key="6">
    <source>
        <dbReference type="ARBA" id="ARBA00023211"/>
    </source>
</evidence>
<evidence type="ECO:0000256" key="1">
    <source>
        <dbReference type="ARBA" id="ARBA00001936"/>
    </source>
</evidence>
<dbReference type="GO" id="GO:0046872">
    <property type="term" value="F:metal ion binding"/>
    <property type="evidence" value="ECO:0007669"/>
    <property type="project" value="UniProtKB-KW"/>
</dbReference>
<evidence type="ECO:0000256" key="3">
    <source>
        <dbReference type="ARBA" id="ARBA00011738"/>
    </source>
</evidence>
<comment type="caution">
    <text evidence="8">The sequence shown here is derived from an EMBL/GenBank/DDBJ whole genome shotgun (WGS) entry which is preliminary data.</text>
</comment>
<comment type="similarity">
    <text evidence="2">Belongs to the peptidase M20 family.</text>
</comment>
<protein>
    <submittedName>
        <fullName evidence="8">Hydantoinase/carbamoylase family amidase</fullName>
        <ecNumber evidence="8">3.5.-.-</ecNumber>
    </submittedName>
</protein>
<evidence type="ECO:0000256" key="7">
    <source>
        <dbReference type="PIRSR" id="PIRSR001235-1"/>
    </source>
</evidence>
<name>A0A6G1WGZ2_9HYPH</name>
<feature type="binding site" evidence="7">
    <location>
        <position position="90"/>
    </location>
    <ligand>
        <name>Zn(2+)</name>
        <dbReference type="ChEBI" id="CHEBI:29105"/>
        <label>1</label>
    </ligand>
</feature>
<gene>
    <name evidence="8" type="ORF">GHJ91_07410</name>
</gene>
<dbReference type="SUPFAM" id="SSF55031">
    <property type="entry name" value="Bacterial exopeptidase dimerisation domain"/>
    <property type="match status" value="1"/>
</dbReference>
<keyword evidence="5 8" id="KW-0378">Hydrolase</keyword>
<feature type="binding site" evidence="7">
    <location>
        <position position="90"/>
    </location>
    <ligand>
        <name>Zn(2+)</name>
        <dbReference type="ChEBI" id="CHEBI:29105"/>
        <label>2</label>
    </ligand>
</feature>
<sequence>MPAITIKPERLLADLHRLRAFGAYKTGVHRPTYSPDDMAARRWLVARMQEAGLSARMDGIGNIIGQNTAARRRLLVGSHSDTQNHAGWLDGAMGVIYGLEIARAFLETGTPGGAGVDAAVFADEEAHFASFLGSRSAIGMLDEAEIDSARNLTTGETLRQALAGAGLAGLERRTIDPSRYLGYLEAHIEQGDDLEARGFNLGIVTSIVGIHQYRLRFSGVSNHAGTTRMAIRRDAGAALVSFVYAINERFRQLAAERTVWTVGNIRLAPGQVSIIPNHAEMLLQVRDDDPAVLGRMRAALEHLVAETRQAGPCAVELEILAESEPHQMSRHFQDALGSAASRMAPGQWQRMASGAGHDAQIIARVMPAAMLFIPSIGGISHHVDEDSSEADIVLGCQVLADACRLLLEETRQDN</sequence>
<dbReference type="GO" id="GO:0016813">
    <property type="term" value="F:hydrolase activity, acting on carbon-nitrogen (but not peptide) bonds, in linear amidines"/>
    <property type="evidence" value="ECO:0007669"/>
    <property type="project" value="InterPro"/>
</dbReference>
<comment type="subunit">
    <text evidence="3">Homodimer.</text>
</comment>
<dbReference type="Gene3D" id="3.30.70.360">
    <property type="match status" value="1"/>
</dbReference>
<dbReference type="EMBL" id="WISB01000042">
    <property type="protein sequence ID" value="MQW69010.1"/>
    <property type="molecule type" value="Genomic_DNA"/>
</dbReference>
<dbReference type="PANTHER" id="PTHR32494:SF19">
    <property type="entry name" value="ALLANTOATE DEIMINASE-RELATED"/>
    <property type="match status" value="1"/>
</dbReference>
<dbReference type="Gene3D" id="3.40.630.10">
    <property type="entry name" value="Zn peptidases"/>
    <property type="match status" value="1"/>
</dbReference>
<dbReference type="PANTHER" id="PTHR32494">
    <property type="entry name" value="ALLANTOATE DEIMINASE-RELATED"/>
    <property type="match status" value="1"/>
</dbReference>
<evidence type="ECO:0000256" key="5">
    <source>
        <dbReference type="ARBA" id="ARBA00022801"/>
    </source>
</evidence>
<dbReference type="Pfam" id="PF01546">
    <property type="entry name" value="Peptidase_M20"/>
    <property type="match status" value="1"/>
</dbReference>
<dbReference type="PIRSF" id="PIRSF001235">
    <property type="entry name" value="Amidase_carbamoylase"/>
    <property type="match status" value="1"/>
</dbReference>